<organism evidence="6 7">
    <name type="scientific">Polyangium jinanense</name>
    <dbReference type="NCBI Taxonomy" id="2829994"/>
    <lineage>
        <taxon>Bacteria</taxon>
        <taxon>Pseudomonadati</taxon>
        <taxon>Myxococcota</taxon>
        <taxon>Polyangia</taxon>
        <taxon>Polyangiales</taxon>
        <taxon>Polyangiaceae</taxon>
        <taxon>Polyangium</taxon>
    </lineage>
</organism>
<dbReference type="AlphaFoldDB" id="A0A9X3WZE3"/>
<dbReference type="PROSITE" id="PS50294">
    <property type="entry name" value="WD_REPEATS_REGION"/>
    <property type="match status" value="11"/>
</dbReference>
<dbReference type="Gene3D" id="1.10.510.10">
    <property type="entry name" value="Transferase(Phosphotransferase) domain 1"/>
    <property type="match status" value="1"/>
</dbReference>
<dbReference type="InterPro" id="IPR001680">
    <property type="entry name" value="WD40_rpt"/>
</dbReference>
<proteinExistence type="predicted"/>
<dbReference type="SUPFAM" id="SSF82171">
    <property type="entry name" value="DPP6 N-terminal domain-like"/>
    <property type="match status" value="1"/>
</dbReference>
<evidence type="ECO:0000256" key="2">
    <source>
        <dbReference type="ARBA" id="ARBA00022737"/>
    </source>
</evidence>
<dbReference type="InterPro" id="IPR050505">
    <property type="entry name" value="WDR55/POC1"/>
</dbReference>
<dbReference type="Gene3D" id="2.130.10.10">
    <property type="entry name" value="YVTN repeat-like/Quinoprotein amine dehydrogenase"/>
    <property type="match status" value="5"/>
</dbReference>
<gene>
    <name evidence="6" type="ORF">KEG57_03535</name>
</gene>
<dbReference type="PROSITE" id="PS50082">
    <property type="entry name" value="WD_REPEATS_2"/>
    <property type="match status" value="12"/>
</dbReference>
<feature type="repeat" description="WD" evidence="3">
    <location>
        <begin position="889"/>
        <end position="920"/>
    </location>
</feature>
<dbReference type="GO" id="GO:0004672">
    <property type="term" value="F:protein kinase activity"/>
    <property type="evidence" value="ECO:0007669"/>
    <property type="project" value="InterPro"/>
</dbReference>
<dbReference type="InterPro" id="IPR015943">
    <property type="entry name" value="WD40/YVTN_repeat-like_dom_sf"/>
</dbReference>
<comment type="caution">
    <text evidence="6">The sequence shown here is derived from an EMBL/GenBank/DDBJ whole genome shotgun (WGS) entry which is preliminary data.</text>
</comment>
<name>A0A9X3WZE3_9BACT</name>
<keyword evidence="6" id="KW-0808">Transferase</keyword>
<feature type="repeat" description="WD" evidence="3">
    <location>
        <begin position="644"/>
        <end position="685"/>
    </location>
</feature>
<dbReference type="InterPro" id="IPR036322">
    <property type="entry name" value="WD40_repeat_dom_sf"/>
</dbReference>
<feature type="repeat" description="WD" evidence="3">
    <location>
        <begin position="522"/>
        <end position="563"/>
    </location>
</feature>
<dbReference type="SUPFAM" id="SSF50978">
    <property type="entry name" value="WD40 repeat-like"/>
    <property type="match status" value="2"/>
</dbReference>
<dbReference type="SMART" id="SM00320">
    <property type="entry name" value="WD40"/>
    <property type="match status" value="16"/>
</dbReference>
<dbReference type="CDD" id="cd00200">
    <property type="entry name" value="WD40"/>
    <property type="match status" value="2"/>
</dbReference>
<dbReference type="SMART" id="SM00220">
    <property type="entry name" value="S_TKc"/>
    <property type="match status" value="1"/>
</dbReference>
<feature type="compositionally biased region" description="Low complexity" evidence="4">
    <location>
        <begin position="232"/>
        <end position="244"/>
    </location>
</feature>
<dbReference type="PROSITE" id="PS50011">
    <property type="entry name" value="PROTEIN_KINASE_DOM"/>
    <property type="match status" value="1"/>
</dbReference>
<feature type="repeat" description="WD" evidence="3">
    <location>
        <begin position="971"/>
        <end position="1012"/>
    </location>
</feature>
<dbReference type="Proteomes" id="UP001151081">
    <property type="component" value="Unassembled WGS sequence"/>
</dbReference>
<evidence type="ECO:0000259" key="5">
    <source>
        <dbReference type="PROSITE" id="PS50011"/>
    </source>
</evidence>
<dbReference type="PROSITE" id="PS00678">
    <property type="entry name" value="WD_REPEATS_1"/>
    <property type="match status" value="4"/>
</dbReference>
<dbReference type="GO" id="GO:0005524">
    <property type="term" value="F:ATP binding"/>
    <property type="evidence" value="ECO:0007669"/>
    <property type="project" value="InterPro"/>
</dbReference>
<evidence type="ECO:0000256" key="1">
    <source>
        <dbReference type="ARBA" id="ARBA00022574"/>
    </source>
</evidence>
<keyword evidence="2" id="KW-0677">Repeat</keyword>
<dbReference type="Pfam" id="PF00400">
    <property type="entry name" value="WD40"/>
    <property type="match status" value="14"/>
</dbReference>
<keyword evidence="7" id="KW-1185">Reference proteome</keyword>
<dbReference type="InterPro" id="IPR000719">
    <property type="entry name" value="Prot_kinase_dom"/>
</dbReference>
<feature type="domain" description="Protein kinase" evidence="5">
    <location>
        <begin position="73"/>
        <end position="367"/>
    </location>
</feature>
<evidence type="ECO:0000256" key="3">
    <source>
        <dbReference type="PROSITE-ProRule" id="PRU00221"/>
    </source>
</evidence>
<feature type="region of interest" description="Disordered" evidence="4">
    <location>
        <begin position="221"/>
        <end position="244"/>
    </location>
</feature>
<feature type="repeat" description="WD" evidence="3">
    <location>
        <begin position="1055"/>
        <end position="1096"/>
    </location>
</feature>
<dbReference type="Gene3D" id="3.30.200.20">
    <property type="entry name" value="Phosphorylase Kinase, domain 1"/>
    <property type="match status" value="1"/>
</dbReference>
<dbReference type="InterPro" id="IPR008271">
    <property type="entry name" value="Ser/Thr_kinase_AS"/>
</dbReference>
<feature type="repeat" description="WD" evidence="3">
    <location>
        <begin position="563"/>
        <end position="604"/>
    </location>
</feature>
<dbReference type="CDD" id="cd14014">
    <property type="entry name" value="STKc_PknB_like"/>
    <property type="match status" value="1"/>
</dbReference>
<dbReference type="InterPro" id="IPR020472">
    <property type="entry name" value="WD40_PAC1"/>
</dbReference>
<dbReference type="InterPro" id="IPR019775">
    <property type="entry name" value="WD40_repeat_CS"/>
</dbReference>
<accession>A0A9X3WZE3</accession>
<evidence type="ECO:0000313" key="6">
    <source>
        <dbReference type="EMBL" id="MDC3979558.1"/>
    </source>
</evidence>
<dbReference type="PANTHER" id="PTHR44019">
    <property type="entry name" value="WD REPEAT-CONTAINING PROTEIN 55"/>
    <property type="match status" value="1"/>
</dbReference>
<feature type="repeat" description="WD" evidence="3">
    <location>
        <begin position="1096"/>
        <end position="1127"/>
    </location>
</feature>
<keyword evidence="1 3" id="KW-0853">WD repeat</keyword>
<dbReference type="PANTHER" id="PTHR44019:SF8">
    <property type="entry name" value="POC1 CENTRIOLAR PROTEIN HOMOLOG"/>
    <property type="match status" value="1"/>
</dbReference>
<sequence>MTAGRTLPSPLEAATLDPAEGRGVRPGTLGEATLPAPPMNTLIARTGKDDGEDENAEESAAMRRMRVVDPETYAVESEVAKGGIGRILRAHDTHLDRPVALKELITRDPQAEERFIREARITARLQHPSIVPLYEAGVWPSGEPFFAMKLVSGRSLDHFIAEASTLDQRLALLPHVLAVAEAMAYAHNERVIHRDLKPQNILLGPFGETVVIDWGLAKDLDEESSEPPPSSKLPSKRLSSPSSSGSMALTVLGVVMGTPAYMPPEQAAGRSVDERADVYAIGAILYHLLAGKPSYEGNYPMDIVRRVLREPPAPIEKLQPGVPRDLVTIVQKAMARSKADRYRTAGELAADLRCFQTGQIVQAHHYSARERLLRFGRRHRATLLMAFAAALALAVTGALAVGRVLDARDEARRERDRAAEAERRESERADTLTLVEARAAASRDPLAALAWLKTLSASFRGHRRERLVAADAISRGVPLLLRGHMAGINRGAFSPDGRFVATASDDRTLRLWDVTTAKARVLEGHTDEVWDAAFSPDGSWLASRSKDTTVRLWSMQTSETTVLAGHAAPLGAIQFFPDGRRLASRGRDGSVCVWDLAARECKRAWSKTGTERQLVISPDGRTLAFVGAGSLVLYDADTGSERRFEGEAQETQAIAFSPDGSLVATGDRKGDVRLWDVSTGESKRLEGHTAMVRAIVFLPDGSRFVSAGNDRAVRIWDVRTGEARVLKGHEGTIYTLALSPDGKHLLTGSADQTARLWDVASGTSRVFRGPNDSLSDVDFSRDGKRALVASYDNSLRVYSLEALRDRVVAVHEREAGVIAVSPDGTCVASGSADGAVVWTNLADGTTRTLGQHAGEVRGVAFSGDGAAIASAGADGRVRVFSTQGAALSFEAHAGAANVVLFSPDGARIVSAGEDGAIRMFPAKGGEGQILARHSAAATALAFSPDGTRIAYSFADGRVVLREVVTGRETILAGHHDAVHVLVFSPDGGLLASGGMDHSVRLWDVTTGAPRHVLDAAGTGLTRLVFFPDGKRFATLGGEANVKLWSTADGRLLDVLRGYRGVVAGLDVSPEGSRLAAAGADGVVRSWDLEAGESRLLEGHEGNVFAVAFAEGGRSLVTAGKDRTVRRWMDDLPMEATSIRAFVEAATPETVTSLGLHPDKR</sequence>
<dbReference type="PROSITE" id="PS00108">
    <property type="entry name" value="PROTEIN_KINASE_ST"/>
    <property type="match status" value="1"/>
</dbReference>
<evidence type="ECO:0000313" key="7">
    <source>
        <dbReference type="Proteomes" id="UP001151081"/>
    </source>
</evidence>
<feature type="repeat" description="WD" evidence="3">
    <location>
        <begin position="481"/>
        <end position="522"/>
    </location>
</feature>
<dbReference type="InterPro" id="IPR011009">
    <property type="entry name" value="Kinase-like_dom_sf"/>
</dbReference>
<dbReference type="Pfam" id="PF00069">
    <property type="entry name" value="Pkinase"/>
    <property type="match status" value="1"/>
</dbReference>
<feature type="repeat" description="WD" evidence="3">
    <location>
        <begin position="767"/>
        <end position="801"/>
    </location>
</feature>
<feature type="region of interest" description="Disordered" evidence="4">
    <location>
        <begin position="1"/>
        <end position="39"/>
    </location>
</feature>
<feature type="repeat" description="WD" evidence="3">
    <location>
        <begin position="726"/>
        <end position="767"/>
    </location>
</feature>
<feature type="repeat" description="WD" evidence="3">
    <location>
        <begin position="685"/>
        <end position="726"/>
    </location>
</feature>
<protein>
    <submittedName>
        <fullName evidence="6">Protein kinase</fullName>
    </submittedName>
</protein>
<evidence type="ECO:0000256" key="4">
    <source>
        <dbReference type="SAM" id="MobiDB-lite"/>
    </source>
</evidence>
<keyword evidence="6" id="KW-0418">Kinase</keyword>
<feature type="repeat" description="WD" evidence="3">
    <location>
        <begin position="849"/>
        <end position="881"/>
    </location>
</feature>
<dbReference type="RefSeq" id="WP_272458120.1">
    <property type="nucleotide sequence ID" value="NZ_JAGTJJ010000001.1"/>
</dbReference>
<reference evidence="6 7" key="1">
    <citation type="submission" date="2021-04" db="EMBL/GenBank/DDBJ databases">
        <title>Genome analysis of Polyangium sp.</title>
        <authorList>
            <person name="Li Y."/>
            <person name="Wang J."/>
        </authorList>
    </citation>
    <scope>NUCLEOTIDE SEQUENCE [LARGE SCALE GENOMIC DNA]</scope>
    <source>
        <strain evidence="6 7">SDU14</strain>
    </source>
</reference>
<dbReference type="PRINTS" id="PR00320">
    <property type="entry name" value="GPROTEINBRPT"/>
</dbReference>
<dbReference type="EMBL" id="JAGTJJ010000001">
    <property type="protein sequence ID" value="MDC3979558.1"/>
    <property type="molecule type" value="Genomic_DNA"/>
</dbReference>
<dbReference type="SUPFAM" id="SSF56112">
    <property type="entry name" value="Protein kinase-like (PK-like)"/>
    <property type="match status" value="1"/>
</dbReference>